<sequence>FYTAIIAGPDVKGMGTAEGFFKQFLAAPVVLGFWIFAWVWKREPLLRTKNIDVDTGLREFDWDQIRADREALAALPAWRRLLNHFF</sequence>
<dbReference type="AlphaFoldDB" id="A0A8G0L6J2"/>
<keyword evidence="3" id="KW-1185">Reference proteome</keyword>
<dbReference type="Proteomes" id="UP000826661">
    <property type="component" value="Chromosome I"/>
</dbReference>
<name>A0A8G0L6J2_9HYPO</name>
<organism evidence="2 3">
    <name type="scientific">Trichoderma simmonsii</name>
    <dbReference type="NCBI Taxonomy" id="1491479"/>
    <lineage>
        <taxon>Eukaryota</taxon>
        <taxon>Fungi</taxon>
        <taxon>Dikarya</taxon>
        <taxon>Ascomycota</taxon>
        <taxon>Pezizomycotina</taxon>
        <taxon>Sordariomycetes</taxon>
        <taxon>Hypocreomycetidae</taxon>
        <taxon>Hypocreales</taxon>
        <taxon>Hypocreaceae</taxon>
        <taxon>Trichoderma</taxon>
    </lineage>
</organism>
<evidence type="ECO:0000313" key="3">
    <source>
        <dbReference type="Proteomes" id="UP000826661"/>
    </source>
</evidence>
<keyword evidence="1" id="KW-0812">Transmembrane</keyword>
<protein>
    <submittedName>
        <fullName evidence="2">Amino-acid permease inda1</fullName>
    </submittedName>
</protein>
<proteinExistence type="predicted"/>
<gene>
    <name evidence="2" type="ORF">H0G86_001471</name>
</gene>
<keyword evidence="1" id="KW-1133">Transmembrane helix</keyword>
<dbReference type="EMBL" id="CP075864">
    <property type="protein sequence ID" value="QYS94120.1"/>
    <property type="molecule type" value="Genomic_DNA"/>
</dbReference>
<keyword evidence="1" id="KW-0472">Membrane</keyword>
<feature type="transmembrane region" description="Helical" evidence="1">
    <location>
        <begin position="20"/>
        <end position="40"/>
    </location>
</feature>
<evidence type="ECO:0000313" key="2">
    <source>
        <dbReference type="EMBL" id="QYS94120.1"/>
    </source>
</evidence>
<evidence type="ECO:0000256" key="1">
    <source>
        <dbReference type="SAM" id="Phobius"/>
    </source>
</evidence>
<feature type="non-terminal residue" evidence="2">
    <location>
        <position position="1"/>
    </location>
</feature>
<accession>A0A8G0L6J2</accession>
<reference evidence="2 3" key="1">
    <citation type="journal article" date="2021" name="BMC Genomics">
        <title>Telomere-to-telomere genome assembly of asparaginase-producing Trichoderma simmonsii.</title>
        <authorList>
            <person name="Chung D."/>
            <person name="Kwon Y.M."/>
            <person name="Yang Y."/>
        </authorList>
    </citation>
    <scope>NUCLEOTIDE SEQUENCE [LARGE SCALE GENOMIC DNA]</scope>
    <source>
        <strain evidence="2 3">GH-Sj1</strain>
    </source>
</reference>